<comment type="catalytic activity">
    <reaction evidence="1">
        <text>a uridine in RNA = a pseudouridine in RNA</text>
        <dbReference type="Rhea" id="RHEA:48348"/>
        <dbReference type="Rhea" id="RHEA-COMP:12068"/>
        <dbReference type="Rhea" id="RHEA-COMP:12069"/>
        <dbReference type="ChEBI" id="CHEBI:65314"/>
        <dbReference type="ChEBI" id="CHEBI:65315"/>
    </reaction>
</comment>
<dbReference type="InterPro" id="IPR050188">
    <property type="entry name" value="RluA_PseudoU_synthase"/>
</dbReference>
<evidence type="ECO:0000313" key="6">
    <source>
        <dbReference type="EMBL" id="MCU6724364.1"/>
    </source>
</evidence>
<dbReference type="PANTHER" id="PTHR21600">
    <property type="entry name" value="MITOCHONDRIAL RNA PSEUDOURIDINE SYNTHASE"/>
    <property type="match status" value="1"/>
</dbReference>
<sequence>MRRISVQIDTGWQDQTVEQYLKKELQLTAAQIRSLKFLSDGIRKNGMVCKVIDRLQKGDWLDIPLPEKKADARKVEPSGVMPEILYSDRDVICVWKPSGRVTHPVAGHRADNVTGDLMTYLQSQGLQETVHSIGRLDKDTAGILVFARHRIAAARLWQQREDGRFIKEYLAWCEGVFPEEAQWQELELSAALGKVPEVPGQGQRMQVTPTGSLAVTCYQVICQEKERALVRLHLKTGRTHQIRVHMAYIGHPLVGDSLYGHGIPHQDAAMLCAWKVRFYQPFTKEEIVLEYRDPVYSVQKVEGDQVS</sequence>
<evidence type="ECO:0000256" key="1">
    <source>
        <dbReference type="ARBA" id="ARBA00000073"/>
    </source>
</evidence>
<feature type="domain" description="Pseudouridine synthase RsuA/RluA-like" evidence="5">
    <location>
        <begin position="90"/>
        <end position="247"/>
    </location>
</feature>
<evidence type="ECO:0000259" key="5">
    <source>
        <dbReference type="Pfam" id="PF00849"/>
    </source>
</evidence>
<dbReference type="Proteomes" id="UP001652338">
    <property type="component" value="Unassembled WGS sequence"/>
</dbReference>
<dbReference type="InterPro" id="IPR006145">
    <property type="entry name" value="PsdUridine_synth_RsuA/RluA"/>
</dbReference>
<dbReference type="Gene3D" id="3.30.2350.10">
    <property type="entry name" value="Pseudouridine synthase"/>
    <property type="match status" value="1"/>
</dbReference>
<dbReference type="CDD" id="cd02869">
    <property type="entry name" value="PseudoU_synth_RluA_like"/>
    <property type="match status" value="1"/>
</dbReference>
<dbReference type="Pfam" id="PF00849">
    <property type="entry name" value="PseudoU_synth_2"/>
    <property type="match status" value="1"/>
</dbReference>
<organism evidence="6 7">
    <name type="scientific">Muricoprocola aceti</name>
    <dbReference type="NCBI Taxonomy" id="2981772"/>
    <lineage>
        <taxon>Bacteria</taxon>
        <taxon>Bacillati</taxon>
        <taxon>Bacillota</taxon>
        <taxon>Clostridia</taxon>
        <taxon>Lachnospirales</taxon>
        <taxon>Lachnospiraceae</taxon>
        <taxon>Muricoprocola</taxon>
    </lineage>
</organism>
<dbReference type="InterPro" id="IPR020103">
    <property type="entry name" value="PsdUridine_synth_cat_dom_sf"/>
</dbReference>
<proteinExistence type="inferred from homology"/>
<protein>
    <recommendedName>
        <fullName evidence="3">RNA pseudouridylate synthase</fullName>
    </recommendedName>
    <alternativeName>
        <fullName evidence="4">RNA-uridine isomerase</fullName>
    </alternativeName>
</protein>
<comment type="similarity">
    <text evidence="2">Belongs to the pseudouridine synthase RluA family.</text>
</comment>
<dbReference type="SUPFAM" id="SSF55120">
    <property type="entry name" value="Pseudouridine synthase"/>
    <property type="match status" value="1"/>
</dbReference>
<dbReference type="RefSeq" id="WP_262653660.1">
    <property type="nucleotide sequence ID" value="NZ_JAOQKE010000002.1"/>
</dbReference>
<accession>A0ABT2SIN4</accession>
<gene>
    <name evidence="6" type="ORF">OCV47_03155</name>
</gene>
<dbReference type="EMBL" id="JAOQKE010000002">
    <property type="protein sequence ID" value="MCU6724364.1"/>
    <property type="molecule type" value="Genomic_DNA"/>
</dbReference>
<dbReference type="PANTHER" id="PTHR21600:SF87">
    <property type="entry name" value="RNA PSEUDOURIDYLATE SYNTHASE DOMAIN-CONTAINING PROTEIN 1"/>
    <property type="match status" value="1"/>
</dbReference>
<evidence type="ECO:0000313" key="7">
    <source>
        <dbReference type="Proteomes" id="UP001652338"/>
    </source>
</evidence>
<evidence type="ECO:0000256" key="3">
    <source>
        <dbReference type="ARBA" id="ARBA00031870"/>
    </source>
</evidence>
<reference evidence="6 7" key="1">
    <citation type="journal article" date="2021" name="ISME Commun">
        <title>Automated analysis of genomic sequences facilitates high-throughput and comprehensive description of bacteria.</title>
        <authorList>
            <person name="Hitch T.C.A."/>
        </authorList>
    </citation>
    <scope>NUCLEOTIDE SEQUENCE [LARGE SCALE GENOMIC DNA]</scope>
    <source>
        <strain evidence="6 7">Sanger_29</strain>
    </source>
</reference>
<evidence type="ECO:0000256" key="4">
    <source>
        <dbReference type="ARBA" id="ARBA00033164"/>
    </source>
</evidence>
<comment type="caution">
    <text evidence="6">The sequence shown here is derived from an EMBL/GenBank/DDBJ whole genome shotgun (WGS) entry which is preliminary data.</text>
</comment>
<name>A0ABT2SIN4_9FIRM</name>
<keyword evidence="7" id="KW-1185">Reference proteome</keyword>
<evidence type="ECO:0000256" key="2">
    <source>
        <dbReference type="ARBA" id="ARBA00010876"/>
    </source>
</evidence>